<keyword evidence="4" id="KW-1185">Reference proteome</keyword>
<evidence type="ECO:0000313" key="3">
    <source>
        <dbReference type="EMBL" id="TCJ23680.1"/>
    </source>
</evidence>
<organism evidence="3 4">
    <name type="scientific">Nocardioides jejuensis</name>
    <dbReference type="NCBI Taxonomy" id="2502782"/>
    <lineage>
        <taxon>Bacteria</taxon>
        <taxon>Bacillati</taxon>
        <taxon>Actinomycetota</taxon>
        <taxon>Actinomycetes</taxon>
        <taxon>Propionibacteriales</taxon>
        <taxon>Nocardioidaceae</taxon>
        <taxon>Nocardioides</taxon>
    </lineage>
</organism>
<comment type="caution">
    <text evidence="3">The sequence shown here is derived from an EMBL/GenBank/DDBJ whole genome shotgun (WGS) entry which is preliminary data.</text>
</comment>
<dbReference type="InterPro" id="IPR035905">
    <property type="entry name" value="Barstar-like_sf"/>
</dbReference>
<dbReference type="Gene3D" id="3.30.370.10">
    <property type="entry name" value="Barstar-like"/>
    <property type="match status" value="1"/>
</dbReference>
<dbReference type="EMBL" id="SJZJ01000016">
    <property type="protein sequence ID" value="TCJ23680.1"/>
    <property type="molecule type" value="Genomic_DNA"/>
</dbReference>
<dbReference type="AlphaFoldDB" id="A0A4R1BZS7"/>
<dbReference type="Proteomes" id="UP000295453">
    <property type="component" value="Unassembled WGS sequence"/>
</dbReference>
<dbReference type="OrthoDB" id="5184890at2"/>
<sequence>MKTVRLDTADTDAREEVLARLGVALGFPAHYGRNLDALADCLAELAEPTGLEWSGWQTLQADDPTGFGRIMLVLDDRTDAEPAFAVWLLEPTD</sequence>
<reference evidence="3 4" key="1">
    <citation type="submission" date="2019-03" db="EMBL/GenBank/DDBJ databases">
        <authorList>
            <person name="Kim M.K.M."/>
        </authorList>
    </citation>
    <scope>NUCLEOTIDE SEQUENCE [LARGE SCALE GENOMIC DNA]</scope>
    <source>
        <strain evidence="3 4">18JY15-6</strain>
    </source>
</reference>
<evidence type="ECO:0000256" key="1">
    <source>
        <dbReference type="ARBA" id="ARBA00006845"/>
    </source>
</evidence>
<name>A0A4R1BZS7_9ACTN</name>
<evidence type="ECO:0000313" key="4">
    <source>
        <dbReference type="Proteomes" id="UP000295453"/>
    </source>
</evidence>
<gene>
    <name evidence="3" type="ORF">EPD65_10445</name>
</gene>
<dbReference type="InterPro" id="IPR000468">
    <property type="entry name" value="Barstar"/>
</dbReference>
<dbReference type="RefSeq" id="WP_131583852.1">
    <property type="nucleotide sequence ID" value="NZ_SJZJ01000016.1"/>
</dbReference>
<dbReference type="Pfam" id="PF01337">
    <property type="entry name" value="Barstar"/>
    <property type="match status" value="1"/>
</dbReference>
<comment type="similarity">
    <text evidence="1">Belongs to the barstar family.</text>
</comment>
<accession>A0A4R1BZS7</accession>
<feature type="domain" description="Barstar (barnase inhibitor)" evidence="2">
    <location>
        <begin position="1"/>
        <end position="79"/>
    </location>
</feature>
<evidence type="ECO:0000259" key="2">
    <source>
        <dbReference type="Pfam" id="PF01337"/>
    </source>
</evidence>
<proteinExistence type="inferred from homology"/>
<dbReference type="SUPFAM" id="SSF52038">
    <property type="entry name" value="Barstar-related"/>
    <property type="match status" value="1"/>
</dbReference>
<protein>
    <recommendedName>
        <fullName evidence="2">Barstar (barnase inhibitor) domain-containing protein</fullName>
    </recommendedName>
</protein>